<reference evidence="2" key="2">
    <citation type="submission" date="2023-01" db="EMBL/GenBank/DDBJ databases">
        <authorList>
            <person name="Sun Q."/>
            <person name="Evtushenko L."/>
        </authorList>
    </citation>
    <scope>NUCLEOTIDE SEQUENCE</scope>
    <source>
        <strain evidence="2">VKM B-1513</strain>
    </source>
</reference>
<protein>
    <submittedName>
        <fullName evidence="2">Uncharacterized protein</fullName>
    </submittedName>
</protein>
<dbReference type="AlphaFoldDB" id="A0A9W6MMA8"/>
<accession>A0A9W6MMA8</accession>
<organism evidence="2 3">
    <name type="scientific">Maricaulis virginensis</name>
    <dbReference type="NCBI Taxonomy" id="144022"/>
    <lineage>
        <taxon>Bacteria</taxon>
        <taxon>Pseudomonadati</taxon>
        <taxon>Pseudomonadota</taxon>
        <taxon>Alphaproteobacteria</taxon>
        <taxon>Maricaulales</taxon>
        <taxon>Maricaulaceae</taxon>
        <taxon>Maricaulis</taxon>
    </lineage>
</organism>
<gene>
    <name evidence="2" type="ORF">GCM10017621_02960</name>
</gene>
<name>A0A9W6MMA8_9PROT</name>
<evidence type="ECO:0000313" key="3">
    <source>
        <dbReference type="Proteomes" id="UP001143486"/>
    </source>
</evidence>
<keyword evidence="3" id="KW-1185">Reference proteome</keyword>
<sequence length="64" mass="6913">MEERGSNAPGALRRPFDPMLRIGPLPHDVGKKSRNQIEKLVPQPQAAVALGLWILKAAPISSST</sequence>
<feature type="region of interest" description="Disordered" evidence="1">
    <location>
        <begin position="1"/>
        <end position="29"/>
    </location>
</feature>
<evidence type="ECO:0000313" key="2">
    <source>
        <dbReference type="EMBL" id="GLK50788.1"/>
    </source>
</evidence>
<comment type="caution">
    <text evidence="2">The sequence shown here is derived from an EMBL/GenBank/DDBJ whole genome shotgun (WGS) entry which is preliminary data.</text>
</comment>
<dbReference type="EMBL" id="BSFE01000001">
    <property type="protein sequence ID" value="GLK50788.1"/>
    <property type="molecule type" value="Genomic_DNA"/>
</dbReference>
<proteinExistence type="predicted"/>
<dbReference type="Proteomes" id="UP001143486">
    <property type="component" value="Unassembled WGS sequence"/>
</dbReference>
<evidence type="ECO:0000256" key="1">
    <source>
        <dbReference type="SAM" id="MobiDB-lite"/>
    </source>
</evidence>
<reference evidence="2" key="1">
    <citation type="journal article" date="2014" name="Int. J. Syst. Evol. Microbiol.">
        <title>Complete genome sequence of Corynebacterium casei LMG S-19264T (=DSM 44701T), isolated from a smear-ripened cheese.</title>
        <authorList>
            <consortium name="US DOE Joint Genome Institute (JGI-PGF)"/>
            <person name="Walter F."/>
            <person name="Albersmeier A."/>
            <person name="Kalinowski J."/>
            <person name="Ruckert C."/>
        </authorList>
    </citation>
    <scope>NUCLEOTIDE SEQUENCE</scope>
    <source>
        <strain evidence="2">VKM B-1513</strain>
    </source>
</reference>